<gene>
    <name evidence="1" type="ORF">I7822_18095</name>
</gene>
<reference evidence="1 2" key="1">
    <citation type="submission" date="2021-03" db="EMBL/GenBank/DDBJ databases">
        <title>Whole genome sequence of Metabacillus bambusae BG109.</title>
        <authorList>
            <person name="Jeong J.W."/>
        </authorList>
    </citation>
    <scope>NUCLEOTIDE SEQUENCE [LARGE SCALE GENOMIC DNA]</scope>
    <source>
        <strain evidence="1 2">BG109</strain>
    </source>
</reference>
<evidence type="ECO:0000313" key="2">
    <source>
        <dbReference type="Proteomes" id="UP000663981"/>
    </source>
</evidence>
<sequence>MSFYKMLDNVHVIIRKKNQINFWEQEIYSQNDFNEACIDVRLLLKEGLCQIVESVRRKE</sequence>
<organism evidence="1 2">
    <name type="scientific">Metabacillus bambusae</name>
    <dbReference type="NCBI Taxonomy" id="2795218"/>
    <lineage>
        <taxon>Bacteria</taxon>
        <taxon>Bacillati</taxon>
        <taxon>Bacillota</taxon>
        <taxon>Bacilli</taxon>
        <taxon>Bacillales</taxon>
        <taxon>Bacillaceae</taxon>
        <taxon>Metabacillus</taxon>
    </lineage>
</organism>
<comment type="caution">
    <text evidence="1">The sequence shown here is derived from an EMBL/GenBank/DDBJ whole genome shotgun (WGS) entry which is preliminary data.</text>
</comment>
<dbReference type="Proteomes" id="UP000663981">
    <property type="component" value="Unassembled WGS sequence"/>
</dbReference>
<proteinExistence type="predicted"/>
<name>A0ABS3N5I0_9BACI</name>
<accession>A0ABS3N5I0</accession>
<keyword evidence="2" id="KW-1185">Reference proteome</keyword>
<dbReference type="RefSeq" id="WP_207980512.1">
    <property type="nucleotide sequence ID" value="NZ_JAGDEL010000015.1"/>
</dbReference>
<protein>
    <submittedName>
        <fullName evidence="1">Uncharacterized protein</fullName>
    </submittedName>
</protein>
<dbReference type="EMBL" id="JAGDEL010000015">
    <property type="protein sequence ID" value="MBO1513556.1"/>
    <property type="molecule type" value="Genomic_DNA"/>
</dbReference>
<evidence type="ECO:0000313" key="1">
    <source>
        <dbReference type="EMBL" id="MBO1513556.1"/>
    </source>
</evidence>